<accession>A0A4Y2VGK0</accession>
<protein>
    <submittedName>
        <fullName evidence="1">Uncharacterized protein</fullName>
    </submittedName>
</protein>
<dbReference type="AlphaFoldDB" id="A0A4Y2VGK0"/>
<name>A0A4Y2VGK0_ARAVE</name>
<dbReference type="EMBL" id="BGPR01046322">
    <property type="protein sequence ID" value="GBO23286.1"/>
    <property type="molecule type" value="Genomic_DNA"/>
</dbReference>
<sequence>MAEMWLLGGVDHKRDEKINKNVARSGEGREQLRQFYQGRRITSYGPDLEHIFNWVQKSKLGTS</sequence>
<dbReference type="Proteomes" id="UP000499080">
    <property type="component" value="Unassembled WGS sequence"/>
</dbReference>
<proteinExistence type="predicted"/>
<evidence type="ECO:0000313" key="1">
    <source>
        <dbReference type="EMBL" id="GBO23286.1"/>
    </source>
</evidence>
<reference evidence="1 2" key="1">
    <citation type="journal article" date="2019" name="Sci. Rep.">
        <title>Orb-weaving spider Araneus ventricosus genome elucidates the spidroin gene catalogue.</title>
        <authorList>
            <person name="Kono N."/>
            <person name="Nakamura H."/>
            <person name="Ohtoshi R."/>
            <person name="Moran D.A.P."/>
            <person name="Shinohara A."/>
            <person name="Yoshida Y."/>
            <person name="Fujiwara M."/>
            <person name="Mori M."/>
            <person name="Tomita M."/>
            <person name="Arakawa K."/>
        </authorList>
    </citation>
    <scope>NUCLEOTIDE SEQUENCE [LARGE SCALE GENOMIC DNA]</scope>
</reference>
<feature type="non-terminal residue" evidence="1">
    <location>
        <position position="63"/>
    </location>
</feature>
<organism evidence="1 2">
    <name type="scientific">Araneus ventricosus</name>
    <name type="common">Orbweaver spider</name>
    <name type="synonym">Epeira ventricosa</name>
    <dbReference type="NCBI Taxonomy" id="182803"/>
    <lineage>
        <taxon>Eukaryota</taxon>
        <taxon>Metazoa</taxon>
        <taxon>Ecdysozoa</taxon>
        <taxon>Arthropoda</taxon>
        <taxon>Chelicerata</taxon>
        <taxon>Arachnida</taxon>
        <taxon>Araneae</taxon>
        <taxon>Araneomorphae</taxon>
        <taxon>Entelegynae</taxon>
        <taxon>Araneoidea</taxon>
        <taxon>Araneidae</taxon>
        <taxon>Araneus</taxon>
    </lineage>
</organism>
<comment type="caution">
    <text evidence="1">The sequence shown here is derived from an EMBL/GenBank/DDBJ whole genome shotgun (WGS) entry which is preliminary data.</text>
</comment>
<gene>
    <name evidence="1" type="ORF">AVEN_215288_1</name>
</gene>
<evidence type="ECO:0000313" key="2">
    <source>
        <dbReference type="Proteomes" id="UP000499080"/>
    </source>
</evidence>
<keyword evidence="2" id="KW-1185">Reference proteome</keyword>